<dbReference type="Proteomes" id="UP000319836">
    <property type="component" value="Unassembled WGS sequence"/>
</dbReference>
<organism evidence="1 2">
    <name type="scientific">Eiseniibacteriota bacterium</name>
    <dbReference type="NCBI Taxonomy" id="2212470"/>
    <lineage>
        <taxon>Bacteria</taxon>
        <taxon>Candidatus Eiseniibacteriota</taxon>
    </lineage>
</organism>
<evidence type="ECO:0000313" key="2">
    <source>
        <dbReference type="Proteomes" id="UP000319836"/>
    </source>
</evidence>
<proteinExistence type="predicted"/>
<protein>
    <submittedName>
        <fullName evidence="1">Uncharacterized protein</fullName>
    </submittedName>
</protein>
<sequence length="88" mass="9550">MDLASPGWREMQRLLDGLAPATARHARLDVRDEPVAALDSLAASGTMTPLFLLRCPVVCAPELRPVIDALGADALVDALDCRMRRRTP</sequence>
<gene>
    <name evidence="1" type="ORF">E6K80_00930</name>
</gene>
<dbReference type="EMBL" id="VBPA01000023">
    <property type="protein sequence ID" value="TMQ73091.1"/>
    <property type="molecule type" value="Genomic_DNA"/>
</dbReference>
<evidence type="ECO:0000313" key="1">
    <source>
        <dbReference type="EMBL" id="TMQ73091.1"/>
    </source>
</evidence>
<comment type="caution">
    <text evidence="1">The sequence shown here is derived from an EMBL/GenBank/DDBJ whole genome shotgun (WGS) entry which is preliminary data.</text>
</comment>
<name>A0A538UB07_UNCEI</name>
<reference evidence="1 2" key="1">
    <citation type="journal article" date="2019" name="Nat. Microbiol.">
        <title>Mediterranean grassland soil C-N compound turnover is dependent on rainfall and depth, and is mediated by genomically divergent microorganisms.</title>
        <authorList>
            <person name="Diamond S."/>
            <person name="Andeer P.F."/>
            <person name="Li Z."/>
            <person name="Crits-Christoph A."/>
            <person name="Burstein D."/>
            <person name="Anantharaman K."/>
            <person name="Lane K.R."/>
            <person name="Thomas B.C."/>
            <person name="Pan C."/>
            <person name="Northen T.R."/>
            <person name="Banfield J.F."/>
        </authorList>
    </citation>
    <scope>NUCLEOTIDE SEQUENCE [LARGE SCALE GENOMIC DNA]</scope>
    <source>
        <strain evidence="1">WS_10</strain>
    </source>
</reference>
<dbReference type="AlphaFoldDB" id="A0A538UB07"/>
<accession>A0A538UB07</accession>